<sequence>MVISQPATPERGAGAQLDQQYPDSFNLRARQQLWKTGHPVTLQPFQPSSSPTRSLTAYDKDRGNRRNGRLDKGSQHRTTNRFAALAEEDNATQTPTPVFDLEAETEEIINTQQERLDIRAKVLRTYAEAITACTRKFTTGYGLHIANEFQNTLLRHWNQFVRAEEPLILENKNTPAPSSLTGTSNATPPTPAARENTRTNKLVSFANIAENASRQAPGDVHVQPHRRQNTTIADRTDRRVLLRLKSGSSFFEKGLQIRLALKDKLAIASQDIQDIKPTNTGWAIVARNEKIQQLILEKQNEWGPCIDLDIAEKQIPWHTYLIKNFPKTIHSWDGTLLDFETTIEEEIKAQTGQKPERWHVSQKPNNEDPTKATLVISFLKPLNSNFRLLGQGSYSFKLTKPKKLSQCTHCWNFHPPTRCIATKVCVRCGIKDNAHSADRCDNTTKCANCYGAHEANYENCYARPQKLRGNFQKLSKTQLIYARQLGQEDFKRKNNTQQTDSDQPPLAEEGDKDARPLQDAEMSGTEPIQTTQAPETHSVNIVDHEEREVGTPGVRENEKDDEETEEEVAGEEEAEEEEEEEGEEEEEEAEEQEIQEALPPPAQSYPIGTNTRQDQHSYPKHHFYITQKGTSHTVTKQNSTASPSTTRDQYFTIKKQFRPQPRTDNIEPPSEATAREPPSETTSREIIEVRTPRRTSATHSPPSSPPLAARRRDQSPSKIRRITTRGPNVDKGEGAHCAALQLASQEGYNIVLIQEPNTSYNAQKGLCRTQHHPGFLCFSPVDTRNIQAEQLLPARHRDLLWVKVNGTVILNIYNRPEEETSLDVIESWTPPNRCIVAGDMNAFHPLWQADRGASQDGTRIFNWTQEHDLVLLNDPETSTTMPRLNKRSSTIDLVFSNISTATTTVEEHLTTGSLHYTIGTEIPDNESSPRTSGKVHVTLPEEIKAFTKHVAGAALSLPTFIRTRQDIDDTARQLLQTLQDAAKACGRLSKGKRARQNPWWSKECNKAHENLRAARYTTETRHGEEVQRARIYFKRIVRRAKRNFWRTIVADITDPADVFQITRWIKPRQQLQPPPIQHGSKVYTTNLERANVLRKEKLERRDVSDDIPDPWTPTVSPTQQIPFSAHISTSEAQDALLKTGNTTPGMDGITTKMLQAIWPSISHVTTLLYNACLTLGYHPTAFKTAEVAMIPKLNKRDLSDVSAWRPISLLSCLSKGLERVIGRRLAYLAVKYKVLHPNQAGALPKRSATDIVTALIYDVERALGNGKIATLVTMDVKGAFDAILPNRLVLRLRQQGWPDFLDAKTEPAELPCGLPQGSPISPILYLLATTPIYSLLGATERYGYADDTAMLFTGDSLEETTAKANAAIAAMEAWGQQEAFSFDPDKTEVMHFSRKRDRSSPTVCHQGQEVKAQKAMRWLGVWLDRRLTFSTHIDKWSLKASKVVSQLRFVNNTVRGTSAVAARRAVYAVALPTLFYGLDTWFPGFPSESTHRKARTITKTQLSKIQVILNKACHAVLPVWKTTPRVILWKEAAIPPAEIILKQHQARTALRYAMLDAAHPQYMGRTLQRHSRLLRTAACAKEVERPRLIPRRFDDSIPTEAAGNRPPKETAVLQFQHWLQDKPAGFIVFSDGSKTERDTAGYGFAVFHKGRLVDWGSGQLGRREVFDAEIHGALEGLQRALLANLANEPITVCMDNTSVIDCIGTTAPNSSQACFRTFQRVGDKHPYRYLSNGAQAIATSLEIVEIVIL</sequence>
<keyword evidence="5" id="KW-0695">RNA-directed DNA polymerase</keyword>
<dbReference type="InterPro" id="IPR043502">
    <property type="entry name" value="DNA/RNA_pol_sf"/>
</dbReference>
<dbReference type="CDD" id="cd09276">
    <property type="entry name" value="Rnase_HI_RT_non_LTR"/>
    <property type="match status" value="1"/>
</dbReference>
<evidence type="ECO:0000256" key="1">
    <source>
        <dbReference type="ARBA" id="ARBA00004173"/>
    </source>
</evidence>
<dbReference type="PANTHER" id="PTHR33481">
    <property type="entry name" value="REVERSE TRANSCRIPTASE"/>
    <property type="match status" value="1"/>
</dbReference>
<feature type="domain" description="Reverse transcriptase" evidence="4">
    <location>
        <begin position="1171"/>
        <end position="1423"/>
    </location>
</feature>
<feature type="compositionally biased region" description="Polar residues" evidence="3">
    <location>
        <begin position="172"/>
        <end position="187"/>
    </location>
</feature>
<dbReference type="GeneID" id="28856722"/>
<feature type="compositionally biased region" description="Acidic residues" evidence="3">
    <location>
        <begin position="559"/>
        <end position="594"/>
    </location>
</feature>
<organism evidence="5 6">
    <name type="scientific">Pochonia chlamydosporia 170</name>
    <dbReference type="NCBI Taxonomy" id="1380566"/>
    <lineage>
        <taxon>Eukaryota</taxon>
        <taxon>Fungi</taxon>
        <taxon>Dikarya</taxon>
        <taxon>Ascomycota</taxon>
        <taxon>Pezizomycotina</taxon>
        <taxon>Sordariomycetes</taxon>
        <taxon>Hypocreomycetidae</taxon>
        <taxon>Hypocreales</taxon>
        <taxon>Clavicipitaceae</taxon>
        <taxon>Pochonia</taxon>
    </lineage>
</organism>
<feature type="compositionally biased region" description="Polar residues" evidence="3">
    <location>
        <begin position="627"/>
        <end position="649"/>
    </location>
</feature>
<dbReference type="KEGG" id="pchm:VFPPC_18498"/>
<feature type="region of interest" description="Disordered" evidence="3">
    <location>
        <begin position="488"/>
        <end position="732"/>
    </location>
</feature>
<dbReference type="InterPro" id="IPR036691">
    <property type="entry name" value="Endo/exonu/phosph_ase_sf"/>
</dbReference>
<dbReference type="SUPFAM" id="SSF56219">
    <property type="entry name" value="DNase I-like"/>
    <property type="match status" value="1"/>
</dbReference>
<evidence type="ECO:0000313" key="5">
    <source>
        <dbReference type="EMBL" id="OWT42363.1"/>
    </source>
</evidence>
<dbReference type="Pfam" id="PF14529">
    <property type="entry name" value="Exo_endo_phos_2"/>
    <property type="match status" value="1"/>
</dbReference>
<feature type="compositionally biased region" description="Polar residues" evidence="3">
    <location>
        <begin position="43"/>
        <end position="55"/>
    </location>
</feature>
<dbReference type="PROSITE" id="PS50878">
    <property type="entry name" value="RT_POL"/>
    <property type="match status" value="1"/>
</dbReference>
<dbReference type="InterPro" id="IPR005135">
    <property type="entry name" value="Endo/exonuclease/phosphatase"/>
</dbReference>
<dbReference type="CDD" id="cd01650">
    <property type="entry name" value="RT_nLTR_like"/>
    <property type="match status" value="1"/>
</dbReference>
<keyword evidence="5" id="KW-0808">Transferase</keyword>
<dbReference type="SUPFAM" id="SSF56672">
    <property type="entry name" value="DNA/RNA polymerases"/>
    <property type="match status" value="1"/>
</dbReference>
<feature type="compositionally biased region" description="Basic and acidic residues" evidence="3">
    <location>
        <begin position="58"/>
        <end position="74"/>
    </location>
</feature>
<dbReference type="OrthoDB" id="4939572at2759"/>
<dbReference type="InterPro" id="IPR000477">
    <property type="entry name" value="RT_dom"/>
</dbReference>
<dbReference type="PANTHER" id="PTHR33481:SF1">
    <property type="entry name" value="ENDONUCLEASE_EXONUCLEASE_PHOSPHATASE DOMAIN-CONTAINING PROTEIN-RELATED"/>
    <property type="match status" value="1"/>
</dbReference>
<dbReference type="Pfam" id="PF00078">
    <property type="entry name" value="RVT_1"/>
    <property type="match status" value="1"/>
</dbReference>
<dbReference type="EMBL" id="LSBJ02000021">
    <property type="protein sequence ID" value="OWT42363.1"/>
    <property type="molecule type" value="Genomic_DNA"/>
</dbReference>
<proteinExistence type="predicted"/>
<dbReference type="GO" id="GO:0005739">
    <property type="term" value="C:mitochondrion"/>
    <property type="evidence" value="ECO:0007669"/>
    <property type="project" value="UniProtKB-SubCell"/>
</dbReference>
<feature type="compositionally biased region" description="Polar residues" evidence="3">
    <location>
        <begin position="526"/>
        <end position="539"/>
    </location>
</feature>
<evidence type="ECO:0000256" key="3">
    <source>
        <dbReference type="SAM" id="MobiDB-lite"/>
    </source>
</evidence>
<dbReference type="RefSeq" id="XP_022284893.1">
    <property type="nucleotide sequence ID" value="XM_022430099.1"/>
</dbReference>
<evidence type="ECO:0000256" key="2">
    <source>
        <dbReference type="ARBA" id="ARBA00023128"/>
    </source>
</evidence>
<dbReference type="GO" id="GO:0003964">
    <property type="term" value="F:RNA-directed DNA polymerase activity"/>
    <property type="evidence" value="ECO:0007669"/>
    <property type="project" value="UniProtKB-KW"/>
</dbReference>
<evidence type="ECO:0000313" key="6">
    <source>
        <dbReference type="Proteomes" id="UP000078397"/>
    </source>
</evidence>
<feature type="compositionally biased region" description="Basic and acidic residues" evidence="3">
    <location>
        <begin position="673"/>
        <end position="691"/>
    </location>
</feature>
<dbReference type="GO" id="GO:0003676">
    <property type="term" value="F:nucleic acid binding"/>
    <property type="evidence" value="ECO:0007669"/>
    <property type="project" value="InterPro"/>
</dbReference>
<keyword evidence="6" id="KW-1185">Reference proteome</keyword>
<dbReference type="SUPFAM" id="SSF53098">
    <property type="entry name" value="Ribonuclease H-like"/>
    <property type="match status" value="1"/>
</dbReference>
<name>A0A219ANN4_METCM</name>
<accession>A0A219ANN4</accession>
<dbReference type="InterPro" id="IPR036397">
    <property type="entry name" value="RNaseH_sf"/>
</dbReference>
<dbReference type="InterPro" id="IPR012337">
    <property type="entry name" value="RNaseH-like_sf"/>
</dbReference>
<dbReference type="Gene3D" id="3.30.420.10">
    <property type="entry name" value="Ribonuclease H-like superfamily/Ribonuclease H"/>
    <property type="match status" value="1"/>
</dbReference>
<dbReference type="Proteomes" id="UP000078397">
    <property type="component" value="Unassembled WGS sequence"/>
</dbReference>
<keyword evidence="5" id="KW-0548">Nucleotidyltransferase</keyword>
<evidence type="ECO:0000259" key="4">
    <source>
        <dbReference type="PROSITE" id="PS50878"/>
    </source>
</evidence>
<reference evidence="5 6" key="1">
    <citation type="journal article" date="2016" name="PLoS Pathog.">
        <title>Biosynthesis of antibiotic leucinostatins in bio-control fungus Purpureocillium lilacinum and their inhibition on phytophthora revealed by genome mining.</title>
        <authorList>
            <person name="Wang G."/>
            <person name="Liu Z."/>
            <person name="Lin R."/>
            <person name="Li E."/>
            <person name="Mao Z."/>
            <person name="Ling J."/>
            <person name="Yang Y."/>
            <person name="Yin W.B."/>
            <person name="Xie B."/>
        </authorList>
    </citation>
    <scope>NUCLEOTIDE SEQUENCE [LARGE SCALE GENOMIC DNA]</scope>
    <source>
        <strain evidence="5">170</strain>
    </source>
</reference>
<feature type="region of interest" description="Disordered" evidence="3">
    <location>
        <begin position="172"/>
        <end position="195"/>
    </location>
</feature>
<comment type="caution">
    <text evidence="5">The sequence shown here is derived from an EMBL/GenBank/DDBJ whole genome shotgun (WGS) entry which is preliminary data.</text>
</comment>
<protein>
    <submittedName>
        <fullName evidence="5">Reverse transcriptase</fullName>
    </submittedName>
</protein>
<gene>
    <name evidence="5" type="ORF">VFPPC_18498</name>
</gene>
<feature type="region of interest" description="Disordered" evidence="3">
    <location>
        <begin position="40"/>
        <end position="78"/>
    </location>
</feature>
<comment type="subcellular location">
    <subcellularLocation>
        <location evidence="1">Mitochondrion</location>
    </subcellularLocation>
</comment>
<keyword evidence="2" id="KW-0496">Mitochondrion</keyword>
<dbReference type="Gene3D" id="3.60.10.10">
    <property type="entry name" value="Endonuclease/exonuclease/phosphatase"/>
    <property type="match status" value="1"/>
</dbReference>